<keyword evidence="2" id="KW-0408">Iron</keyword>
<reference evidence="7" key="1">
    <citation type="submission" date="2025-08" db="UniProtKB">
        <authorList>
            <consortium name="RefSeq"/>
        </authorList>
    </citation>
    <scope>IDENTIFICATION</scope>
    <source>
        <tissue evidence="7">Seedling</tissue>
    </source>
</reference>
<dbReference type="PANTHER" id="PTHR34945">
    <property type="entry name" value="2-OXOGLUTARATE (2OG) AND FE(II)-DEPENDENT OXYGENASE SUPERFAMILY PROTEIN"/>
    <property type="match status" value="1"/>
</dbReference>
<accession>A0A6P3YRW5</accession>
<feature type="domain" description="Isopenicillin N synthase-like Fe(2+) 2OG dioxygenase" evidence="4">
    <location>
        <begin position="283"/>
        <end position="322"/>
    </location>
</feature>
<evidence type="ECO:0000313" key="6">
    <source>
        <dbReference type="Proteomes" id="UP001652623"/>
    </source>
</evidence>
<evidence type="ECO:0000313" key="7">
    <source>
        <dbReference type="RefSeq" id="XP_015866625.3"/>
    </source>
</evidence>
<dbReference type="Gene3D" id="2.60.120.330">
    <property type="entry name" value="B-lactam Antibiotic, Isopenicillin N Synthase, Chain"/>
    <property type="match status" value="2"/>
</dbReference>
<dbReference type="GO" id="GO:0046872">
    <property type="term" value="F:metal ion binding"/>
    <property type="evidence" value="ECO:0007669"/>
    <property type="project" value="UniProtKB-KW"/>
</dbReference>
<dbReference type="Proteomes" id="UP001652623">
    <property type="component" value="Chromosome 8"/>
</dbReference>
<dbReference type="InterPro" id="IPR044861">
    <property type="entry name" value="IPNS-like_FE2OG_OXY"/>
</dbReference>
<sequence>MINPHAPHHHHYIIFHVYANKIRIFHFHNTMASSAQNQHHQFPNVYGGATSAPPPTPSAQPGNLLSTSDAADTLSRFLNRLTPTLSLPSRRSQSQTISTTSPPIISFSDRTASGVVDELCSSSSQLGFFQLTNHCVPSELANSAESEALSIFNLPRDQKESCFPKNWPLGYDGENDEDDDEEGDGLGESFCLDASCYSESAELSFSLDHLCEFTRAMEKLGLEIIECLSSSVGFENPLGKDPTRFRSFMWISEGLPGNKLVIPGEYYPYVVGLQYQIRSQKYSLLADSGWVSVLPQLDSVLVTIGDIAQVWSNGKLKKVRGRPVMACLGESKNCSRSISMSVLVSLPLESRVGPLLLPKASGISGSGIRESNDNGNENVGVGDDDDDDEKEEKLVFNSFCLEDYAWKVSHERLPLRDPLERYRIR</sequence>
<feature type="region of interest" description="Disordered" evidence="3">
    <location>
        <begin position="366"/>
        <end position="389"/>
    </location>
</feature>
<name>A0A6P3YRW5_ZIZJJ</name>
<dbReference type="AlphaFoldDB" id="A0A6P3YRW5"/>
<evidence type="ECO:0000256" key="1">
    <source>
        <dbReference type="ARBA" id="ARBA00022723"/>
    </source>
</evidence>
<organism evidence="6 7">
    <name type="scientific">Ziziphus jujuba</name>
    <name type="common">Chinese jujube</name>
    <name type="synonym">Ziziphus sativa</name>
    <dbReference type="NCBI Taxonomy" id="326968"/>
    <lineage>
        <taxon>Eukaryota</taxon>
        <taxon>Viridiplantae</taxon>
        <taxon>Streptophyta</taxon>
        <taxon>Embryophyta</taxon>
        <taxon>Tracheophyta</taxon>
        <taxon>Spermatophyta</taxon>
        <taxon>Magnoliopsida</taxon>
        <taxon>eudicotyledons</taxon>
        <taxon>Gunneridae</taxon>
        <taxon>Pentapetalae</taxon>
        <taxon>rosids</taxon>
        <taxon>fabids</taxon>
        <taxon>Rosales</taxon>
        <taxon>Rhamnaceae</taxon>
        <taxon>Paliureae</taxon>
        <taxon>Ziziphus</taxon>
    </lineage>
</organism>
<dbReference type="RefSeq" id="XP_015866625.3">
    <property type="nucleotide sequence ID" value="XM_016011139.4"/>
</dbReference>
<proteinExistence type="predicted"/>
<dbReference type="SUPFAM" id="SSF51197">
    <property type="entry name" value="Clavaminate synthase-like"/>
    <property type="match status" value="1"/>
</dbReference>
<dbReference type="PANTHER" id="PTHR34945:SF2">
    <property type="entry name" value="2-OXOGLUTARATE (2OG) AND FE(II)-DEPENDENT OXYGENASE SUPERFAMILY PROTEIN"/>
    <property type="match status" value="1"/>
</dbReference>
<dbReference type="FunCoup" id="A0A6P3YRW5">
    <property type="interactions" value="169"/>
</dbReference>
<keyword evidence="6" id="KW-1185">Reference proteome</keyword>
<dbReference type="GeneID" id="107404192"/>
<keyword evidence="1" id="KW-0479">Metal-binding</keyword>
<dbReference type="InterPro" id="IPR027443">
    <property type="entry name" value="IPNS-like_sf"/>
</dbReference>
<protein>
    <submittedName>
        <fullName evidence="7">Gibberellin 2-beta-dioxygenase 1</fullName>
    </submittedName>
</protein>
<dbReference type="KEGG" id="zju:107404192"/>
<dbReference type="InterPro" id="IPR026992">
    <property type="entry name" value="DIOX_N"/>
</dbReference>
<feature type="region of interest" description="Disordered" evidence="3">
    <location>
        <begin position="41"/>
        <end position="62"/>
    </location>
</feature>
<evidence type="ECO:0000259" key="4">
    <source>
        <dbReference type="Pfam" id="PF03171"/>
    </source>
</evidence>
<gene>
    <name evidence="7" type="primary">LOC107404192</name>
</gene>
<dbReference type="Pfam" id="PF14226">
    <property type="entry name" value="DIOX_N"/>
    <property type="match status" value="1"/>
</dbReference>
<dbReference type="Pfam" id="PF03171">
    <property type="entry name" value="2OG-FeII_Oxy"/>
    <property type="match status" value="1"/>
</dbReference>
<dbReference type="InParanoid" id="A0A6P3YRW5"/>
<evidence type="ECO:0000256" key="3">
    <source>
        <dbReference type="SAM" id="MobiDB-lite"/>
    </source>
</evidence>
<evidence type="ECO:0000256" key="2">
    <source>
        <dbReference type="ARBA" id="ARBA00023004"/>
    </source>
</evidence>
<evidence type="ECO:0000259" key="5">
    <source>
        <dbReference type="Pfam" id="PF14226"/>
    </source>
</evidence>
<feature type="domain" description="Non-haem dioxygenase N-terminal" evidence="5">
    <location>
        <begin position="103"/>
        <end position="181"/>
    </location>
</feature>